<feature type="transmembrane region" description="Helical" evidence="1">
    <location>
        <begin position="376"/>
        <end position="393"/>
    </location>
</feature>
<feature type="transmembrane region" description="Helical" evidence="1">
    <location>
        <begin position="325"/>
        <end position="342"/>
    </location>
</feature>
<evidence type="ECO:0000313" key="2">
    <source>
        <dbReference type="EMBL" id="GEN63375.1"/>
    </source>
</evidence>
<feature type="transmembrane region" description="Helical" evidence="1">
    <location>
        <begin position="464"/>
        <end position="485"/>
    </location>
</feature>
<feature type="transmembrane region" description="Helical" evidence="1">
    <location>
        <begin position="354"/>
        <end position="370"/>
    </location>
</feature>
<gene>
    <name evidence="2" type="ORF">AOE01nite_15990</name>
</gene>
<dbReference type="EMBL" id="BJYG01000019">
    <property type="protein sequence ID" value="GEN63375.1"/>
    <property type="molecule type" value="Genomic_DNA"/>
</dbReference>
<organism evidence="2 3">
    <name type="scientific">Acetobacter oeni</name>
    <dbReference type="NCBI Taxonomy" id="304077"/>
    <lineage>
        <taxon>Bacteria</taxon>
        <taxon>Pseudomonadati</taxon>
        <taxon>Pseudomonadota</taxon>
        <taxon>Alphaproteobacteria</taxon>
        <taxon>Acetobacterales</taxon>
        <taxon>Acetobacteraceae</taxon>
        <taxon>Acetobacter</taxon>
    </lineage>
</organism>
<reference evidence="2 3" key="1">
    <citation type="submission" date="2019-07" db="EMBL/GenBank/DDBJ databases">
        <title>Whole genome shotgun sequence of Acetobacter oeni NBRC 105207.</title>
        <authorList>
            <person name="Hosoyama A."/>
            <person name="Uohara A."/>
            <person name="Ohji S."/>
            <person name="Ichikawa N."/>
        </authorList>
    </citation>
    <scope>NUCLEOTIDE SEQUENCE [LARGE SCALE GENOMIC DNA]</scope>
    <source>
        <strain evidence="2 3">NBRC 105207</strain>
    </source>
</reference>
<protein>
    <recommendedName>
        <fullName evidence="4">Glycosyltransferase RgtA/B/C/D-like domain-containing protein</fullName>
    </recommendedName>
</protein>
<feature type="transmembrane region" description="Helical" evidence="1">
    <location>
        <begin position="180"/>
        <end position="201"/>
    </location>
</feature>
<feature type="transmembrane region" description="Helical" evidence="1">
    <location>
        <begin position="400"/>
        <end position="422"/>
    </location>
</feature>
<keyword evidence="1" id="KW-1133">Transmembrane helix</keyword>
<feature type="transmembrane region" description="Helical" evidence="1">
    <location>
        <begin position="270"/>
        <end position="295"/>
    </location>
</feature>
<comment type="caution">
    <text evidence="2">The sequence shown here is derived from an EMBL/GenBank/DDBJ whole genome shotgun (WGS) entry which is preliminary data.</text>
</comment>
<keyword evidence="1" id="KW-0472">Membrane</keyword>
<dbReference type="Proteomes" id="UP000321746">
    <property type="component" value="Unassembled WGS sequence"/>
</dbReference>
<feature type="transmembrane region" description="Helical" evidence="1">
    <location>
        <begin position="143"/>
        <end position="168"/>
    </location>
</feature>
<proteinExistence type="predicted"/>
<name>A0A511XKA0_9PROT</name>
<keyword evidence="1" id="KW-0812">Transmembrane</keyword>
<accession>A0A511XKA0</accession>
<feature type="transmembrane region" description="Helical" evidence="1">
    <location>
        <begin position="231"/>
        <end position="258"/>
    </location>
</feature>
<sequence length="626" mass="69575">MPVGGMRSRSHFPEPELVYDVGTNYERSLSEFTARKYLPEDFMISFFMNVFGNLKKSVVLVAFLAVLGTVILFIRQQFLTGDELRYLLYATSFIRHLTLVMPVEEWSAVTLQAARFPSTTLPSGGNSAVVMNGVYLPVFLSPVAGLFSLAGLRFVTLLTGFFGLFRLFRMASGITGQNAALAATMIAALSLPLIAYLHVFYMEAFLFTFTVVSWERICYRDRNAGWKQDSLTAAILVAIPFIHMRGCVVAVFLSFLLLQKIWASNQKKRAVLISACAAAVGVVFILANLAVYGAITGPVNSARPPLPGEWFSVISMQLFNVRHGFFAYAPIWIIGYAGLLYGSLGKPVPLARQALILAVIAAFTGVGVNPGECWPARFWCLSLPMLTVGLAIWMRHARGLATWLAFLLLLLPTLLNTGLYFYDPNVFVENRQFSATWEILFRHLTSAFRPGYLLPVEDDDPADMLAAAYFTFASMAVILLCVGALRWRLMSLPVIGIFLAIADLSHVKLVPCSGEAGINEPHRLVVSPSPPIRAFSIMSGRPYESWFTPGQLHRFHVSVFSEAGKSMSWSIPANQVVTVSCNVPVRQMELRTDDFDLTDEVNYHIDFAISRSVLRRWFAARSCREL</sequence>
<evidence type="ECO:0000313" key="3">
    <source>
        <dbReference type="Proteomes" id="UP000321746"/>
    </source>
</evidence>
<dbReference type="AlphaFoldDB" id="A0A511XKA0"/>
<evidence type="ECO:0008006" key="4">
    <source>
        <dbReference type="Google" id="ProtNLM"/>
    </source>
</evidence>
<feature type="transmembrane region" description="Helical" evidence="1">
    <location>
        <begin position="57"/>
        <end position="74"/>
    </location>
</feature>
<evidence type="ECO:0000256" key="1">
    <source>
        <dbReference type="SAM" id="Phobius"/>
    </source>
</evidence>
<keyword evidence="3" id="KW-1185">Reference proteome</keyword>